<dbReference type="SUPFAM" id="SSF46785">
    <property type="entry name" value="Winged helix' DNA-binding domain"/>
    <property type="match status" value="1"/>
</dbReference>
<dbReference type="InterPro" id="IPR036390">
    <property type="entry name" value="WH_DNA-bd_sf"/>
</dbReference>
<proteinExistence type="predicted"/>
<dbReference type="Proteomes" id="UP000532373">
    <property type="component" value="Unassembled WGS sequence"/>
</dbReference>
<sequence>MNEKSGQERERETVDALVDALRALPDVHASIASVQRPVGGGSYILDAEIDLSIANRDVLLLVEVKRVVYPRDVRQILWQLAQARNEQAHAMREALPLVAAESISAGARELLRAEKIGFFDTGGSLFVPAKGIYLFVDKPIPKTLEKSVRSLFTGKRSQVLHALLVRHRDWFGVTELANLAEVSPATASETLTALDRMEWVSARGQGPSKERCLSEPSSLLNEWRTQIIASRRSLVRQRYYIPGGESSDLAHRLAELCDSAGVEYALTQEAAAQAYAPFLSNISRVACRMTYGKAATTVMASLEARIVSEGANLDVIETKSHSEFLFREQKDGLWLASPVQVYLDLLRGDGRSRDMAEHLRKESLGI</sequence>
<comment type="caution">
    <text evidence="1">The sequence shown here is derived from an EMBL/GenBank/DDBJ whole genome shotgun (WGS) entry which is preliminary data.</text>
</comment>
<gene>
    <name evidence="1" type="ORF">HNQ96_004959</name>
</gene>
<accession>A0A8E1WKK9</accession>
<dbReference type="EMBL" id="JACHGI010000014">
    <property type="protein sequence ID" value="MBB6469070.1"/>
    <property type="molecule type" value="Genomic_DNA"/>
</dbReference>
<organism evidence="1 2">
    <name type="scientific">Aminobacter carboxidus</name>
    <dbReference type="NCBI Taxonomy" id="376165"/>
    <lineage>
        <taxon>Bacteria</taxon>
        <taxon>Pseudomonadati</taxon>
        <taxon>Pseudomonadota</taxon>
        <taxon>Alphaproteobacteria</taxon>
        <taxon>Hyphomicrobiales</taxon>
        <taxon>Phyllobacteriaceae</taxon>
        <taxon>Aminobacter</taxon>
    </lineage>
</organism>
<reference evidence="1 2" key="1">
    <citation type="submission" date="2020-08" db="EMBL/GenBank/DDBJ databases">
        <title>Genomic Encyclopedia of Type Strains, Phase IV (KMG-IV): sequencing the most valuable type-strain genomes for metagenomic binning, comparative biology and taxonomic classification.</title>
        <authorList>
            <person name="Goeker M."/>
        </authorList>
    </citation>
    <scope>NUCLEOTIDE SEQUENCE [LARGE SCALE GENOMIC DNA]</scope>
    <source>
        <strain evidence="1 2">DSM 17454</strain>
    </source>
</reference>
<name>A0A8E1WKK9_9HYPH</name>
<dbReference type="AlphaFoldDB" id="A0A8E1WKK9"/>
<evidence type="ECO:0008006" key="3">
    <source>
        <dbReference type="Google" id="ProtNLM"/>
    </source>
</evidence>
<evidence type="ECO:0000313" key="1">
    <source>
        <dbReference type="EMBL" id="MBB6469070.1"/>
    </source>
</evidence>
<protein>
    <recommendedName>
        <fullName evidence="3">Transcriptional regulator</fullName>
    </recommendedName>
</protein>
<evidence type="ECO:0000313" key="2">
    <source>
        <dbReference type="Proteomes" id="UP000532373"/>
    </source>
</evidence>
<dbReference type="RefSeq" id="WP_184772134.1">
    <property type="nucleotide sequence ID" value="NZ_JACHGI010000014.1"/>
</dbReference>